<feature type="region of interest" description="Disordered" evidence="1">
    <location>
        <begin position="73"/>
        <end position="109"/>
    </location>
</feature>
<dbReference type="GO" id="GO:0016989">
    <property type="term" value="F:sigma factor antagonist activity"/>
    <property type="evidence" value="ECO:0007669"/>
    <property type="project" value="InterPro"/>
</dbReference>
<sequence>MDTHKKIREHISALSDGELAASDLELAFAALRAPDGEQAWSTYNRIGDVLRAEATPDLSDEFNARLAARLAAEPSHVRRAPSPAPAARAQAPSASASGAETKKVATSTS</sequence>
<evidence type="ECO:0000313" key="4">
    <source>
        <dbReference type="Proteomes" id="UP000228593"/>
    </source>
</evidence>
<feature type="compositionally biased region" description="Low complexity" evidence="1">
    <location>
        <begin position="85"/>
        <end position="99"/>
    </location>
</feature>
<evidence type="ECO:0000313" key="3">
    <source>
        <dbReference type="EMBL" id="PIL38913.1"/>
    </source>
</evidence>
<dbReference type="AlphaFoldDB" id="A0A2G8SYW9"/>
<organism evidence="3 4">
    <name type="scientific">Massilia psychrophila</name>
    <dbReference type="NCBI Taxonomy" id="1603353"/>
    <lineage>
        <taxon>Bacteria</taxon>
        <taxon>Pseudomonadati</taxon>
        <taxon>Pseudomonadota</taxon>
        <taxon>Betaproteobacteria</taxon>
        <taxon>Burkholderiales</taxon>
        <taxon>Oxalobacteraceae</taxon>
        <taxon>Telluria group</taxon>
        <taxon>Massilia</taxon>
    </lineage>
</organism>
<accession>A0A2G8SYW9</accession>
<dbReference type="PANTHER" id="PTHR38104">
    <property type="match status" value="1"/>
</dbReference>
<comment type="caution">
    <text evidence="3">The sequence shown here is derived from an EMBL/GenBank/DDBJ whole genome shotgun (WGS) entry which is preliminary data.</text>
</comment>
<proteinExistence type="predicted"/>
<evidence type="ECO:0000259" key="2">
    <source>
        <dbReference type="Pfam" id="PF03872"/>
    </source>
</evidence>
<dbReference type="EMBL" id="PDOB01000026">
    <property type="protein sequence ID" value="PIL38913.1"/>
    <property type="molecule type" value="Genomic_DNA"/>
</dbReference>
<dbReference type="CDD" id="cd16328">
    <property type="entry name" value="RseA_N"/>
    <property type="match status" value="1"/>
</dbReference>
<dbReference type="InterPro" id="IPR036147">
    <property type="entry name" value="Anti-sigma_E_RseA_N_sf"/>
</dbReference>
<reference evidence="3 4" key="1">
    <citation type="submission" date="2017-10" db="EMBL/GenBank/DDBJ databases">
        <title>Massilia psychrophilum sp. nov., a novel purple-pigmented bacterium isolated from Tianshan glacier, Xinjiang Municipality, China.</title>
        <authorList>
            <person name="Wang H."/>
        </authorList>
    </citation>
    <scope>NUCLEOTIDE SEQUENCE [LARGE SCALE GENOMIC DNA]</scope>
    <source>
        <strain evidence="3 4">JCM 30813</strain>
    </source>
</reference>
<dbReference type="Gene3D" id="1.10.10.880">
    <property type="entry name" value="Anti sigma-E protein RseA, N-terminal domain"/>
    <property type="match status" value="1"/>
</dbReference>
<dbReference type="SUPFAM" id="SSF89069">
    <property type="entry name" value="N-terminal, cytoplasmic domain of anti-sigmaE factor RseA"/>
    <property type="match status" value="1"/>
</dbReference>
<keyword evidence="4" id="KW-1185">Reference proteome</keyword>
<dbReference type="Proteomes" id="UP000228593">
    <property type="component" value="Unassembled WGS sequence"/>
</dbReference>
<dbReference type="PANTHER" id="PTHR38104:SF1">
    <property type="entry name" value="ANTI-SIGMA-E FACTOR RSEA"/>
    <property type="match status" value="1"/>
</dbReference>
<evidence type="ECO:0000256" key="1">
    <source>
        <dbReference type="SAM" id="MobiDB-lite"/>
    </source>
</evidence>
<gene>
    <name evidence="3" type="ORF">CR103_15290</name>
</gene>
<dbReference type="Pfam" id="PF03872">
    <property type="entry name" value="RseA_N"/>
    <property type="match status" value="1"/>
</dbReference>
<protein>
    <submittedName>
        <fullName evidence="3">Transcriptional regulator</fullName>
    </submittedName>
</protein>
<dbReference type="InterPro" id="IPR052383">
    <property type="entry name" value="Anti-sigma-E_RseA-like"/>
</dbReference>
<dbReference type="RefSeq" id="WP_099916836.1">
    <property type="nucleotide sequence ID" value="NZ_BMHS01000007.1"/>
</dbReference>
<dbReference type="OrthoDB" id="8561243at2"/>
<name>A0A2G8SYW9_9BURK</name>
<dbReference type="InterPro" id="IPR005572">
    <property type="entry name" value="Anti-sigma_E_RseA_N"/>
</dbReference>
<feature type="domain" description="Anti sigma-E protein RseA N-terminal" evidence="2">
    <location>
        <begin position="8"/>
        <end position="85"/>
    </location>
</feature>